<dbReference type="CDD" id="cd00268">
    <property type="entry name" value="DEADc"/>
    <property type="match status" value="1"/>
</dbReference>
<evidence type="ECO:0000256" key="5">
    <source>
        <dbReference type="ARBA" id="ARBA00038437"/>
    </source>
</evidence>
<dbReference type="InterPro" id="IPR001650">
    <property type="entry name" value="Helicase_C-like"/>
</dbReference>
<evidence type="ECO:0000256" key="7">
    <source>
        <dbReference type="RuleBase" id="RU000492"/>
    </source>
</evidence>
<evidence type="ECO:0000259" key="10">
    <source>
        <dbReference type="PROSITE" id="PS51194"/>
    </source>
</evidence>
<dbReference type="InterPro" id="IPR000629">
    <property type="entry name" value="RNA-helicase_DEAD-box_CS"/>
</dbReference>
<dbReference type="SMART" id="SM00487">
    <property type="entry name" value="DEXDc"/>
    <property type="match status" value="1"/>
</dbReference>
<feature type="domain" description="Helicase C-terminal" evidence="10">
    <location>
        <begin position="215"/>
        <end position="378"/>
    </location>
</feature>
<dbReference type="Pfam" id="PF00271">
    <property type="entry name" value="Helicase_C"/>
    <property type="match status" value="1"/>
</dbReference>
<accession>A0A9D1TMU4</accession>
<dbReference type="GO" id="GO:0005524">
    <property type="term" value="F:ATP binding"/>
    <property type="evidence" value="ECO:0007669"/>
    <property type="project" value="UniProtKB-KW"/>
</dbReference>
<dbReference type="GO" id="GO:0003676">
    <property type="term" value="F:nucleic acid binding"/>
    <property type="evidence" value="ECO:0007669"/>
    <property type="project" value="InterPro"/>
</dbReference>
<feature type="region of interest" description="Disordered" evidence="8">
    <location>
        <begin position="385"/>
        <end position="435"/>
    </location>
</feature>
<reference evidence="12" key="1">
    <citation type="journal article" date="2021" name="PeerJ">
        <title>Extensive microbial diversity within the chicken gut microbiome revealed by metagenomics and culture.</title>
        <authorList>
            <person name="Gilroy R."/>
            <person name="Ravi A."/>
            <person name="Getino M."/>
            <person name="Pursley I."/>
            <person name="Horton D.L."/>
            <person name="Alikhan N.F."/>
            <person name="Baker D."/>
            <person name="Gharbi K."/>
            <person name="Hall N."/>
            <person name="Watson M."/>
            <person name="Adriaenssens E.M."/>
            <person name="Foster-Nyarko E."/>
            <person name="Jarju S."/>
            <person name="Secka A."/>
            <person name="Antonio M."/>
            <person name="Oren A."/>
            <person name="Chaudhuri R.R."/>
            <person name="La Ragione R."/>
            <person name="Hildebrand F."/>
            <person name="Pallen M.J."/>
        </authorList>
    </citation>
    <scope>NUCLEOTIDE SEQUENCE</scope>
    <source>
        <strain evidence="12">Gambia11-129</strain>
    </source>
</reference>
<dbReference type="InterPro" id="IPR044742">
    <property type="entry name" value="DEAD/DEAH_RhlB"/>
</dbReference>
<dbReference type="AlphaFoldDB" id="A0A9D1TMU4"/>
<feature type="domain" description="Helicase ATP-binding" evidence="9">
    <location>
        <begin position="32"/>
        <end position="204"/>
    </location>
</feature>
<dbReference type="Pfam" id="PF00270">
    <property type="entry name" value="DEAD"/>
    <property type="match status" value="1"/>
</dbReference>
<evidence type="ECO:0000256" key="1">
    <source>
        <dbReference type="ARBA" id="ARBA00022741"/>
    </source>
</evidence>
<dbReference type="PROSITE" id="PS00039">
    <property type="entry name" value="DEAD_ATP_HELICASE"/>
    <property type="match status" value="1"/>
</dbReference>
<proteinExistence type="inferred from homology"/>
<comment type="caution">
    <text evidence="12">The sequence shown here is derived from an EMBL/GenBank/DDBJ whole genome shotgun (WGS) entry which is preliminary data.</text>
</comment>
<evidence type="ECO:0000256" key="2">
    <source>
        <dbReference type="ARBA" id="ARBA00022801"/>
    </source>
</evidence>
<evidence type="ECO:0000259" key="9">
    <source>
        <dbReference type="PROSITE" id="PS51192"/>
    </source>
</evidence>
<evidence type="ECO:0000256" key="8">
    <source>
        <dbReference type="SAM" id="MobiDB-lite"/>
    </source>
</evidence>
<sequence>MKFEELWLDENIVKAIDEHGFSELTKVQEKALPVALSECDIMVQSKTGSGKTLVYLLAILERFAKDESKKALVLAPTRELALQIYSDAKSFSKYMDSFFSTCVYGGVGYEKQERDLKKNPALIVGTPGRLLDFLKSGKIDFKSFDTVVLDEADRMFDMGFYDDIMKIFSRMKNKEERVTMLLSATLNTKVRNLAWSHMNEPVELDVEPEEITVKNIRQELFHVSREEKFKIMLEILKKINPKSAIIFTNTKEKAIEVAKRLSLNDYKAEALIGSMSQSARLKALDDLKKGIITMLVATDVASRGLQIDDLELVVNYDIPEDYENYVHRIGRTARAGKSGVAITLACPDYVYGLEAIESYIQMKIPVLWTDEIGLEEVEDKSASWRYRRERSDKSKSKVQRKKYTGRERKATKSSSYSYKKKAVLKDKDKARDGKKKIVIQHSENARKINLNEIAEPKKSFFARIKSMFKGKKK</sequence>
<dbReference type="InterPro" id="IPR014001">
    <property type="entry name" value="Helicase_ATP-bd"/>
</dbReference>
<dbReference type="GO" id="GO:0016787">
    <property type="term" value="F:hydrolase activity"/>
    <property type="evidence" value="ECO:0007669"/>
    <property type="project" value="UniProtKB-KW"/>
</dbReference>
<dbReference type="InterPro" id="IPR050079">
    <property type="entry name" value="DEAD_box_RNA_helicase"/>
</dbReference>
<keyword evidence="2 7" id="KW-0378">Hydrolase</keyword>
<keyword evidence="4 7" id="KW-0067">ATP-binding</keyword>
<evidence type="ECO:0000256" key="3">
    <source>
        <dbReference type="ARBA" id="ARBA00022806"/>
    </source>
</evidence>
<comment type="similarity">
    <text evidence="5 7">Belongs to the DEAD box helicase family.</text>
</comment>
<dbReference type="CDD" id="cd18787">
    <property type="entry name" value="SF2_C_DEAD"/>
    <property type="match status" value="1"/>
</dbReference>
<dbReference type="EMBL" id="DXHU01000003">
    <property type="protein sequence ID" value="HIV98251.1"/>
    <property type="molecule type" value="Genomic_DNA"/>
</dbReference>
<dbReference type="PANTHER" id="PTHR47959:SF10">
    <property type="entry name" value="ATP-DEPENDENT RNA HELICASE RHLB"/>
    <property type="match status" value="1"/>
</dbReference>
<gene>
    <name evidence="12" type="ORF">IAB12_00515</name>
</gene>
<feature type="domain" description="DEAD-box RNA helicase Q" evidence="11">
    <location>
        <begin position="1"/>
        <end position="29"/>
    </location>
</feature>
<dbReference type="PROSITE" id="PS51195">
    <property type="entry name" value="Q_MOTIF"/>
    <property type="match status" value="1"/>
</dbReference>
<dbReference type="PANTHER" id="PTHR47959">
    <property type="entry name" value="ATP-DEPENDENT RNA HELICASE RHLE-RELATED"/>
    <property type="match status" value="1"/>
</dbReference>
<evidence type="ECO:0000259" key="11">
    <source>
        <dbReference type="PROSITE" id="PS51195"/>
    </source>
</evidence>
<organism evidence="12 13">
    <name type="scientific">Candidatus Ornithospirochaeta avicola</name>
    <dbReference type="NCBI Taxonomy" id="2840896"/>
    <lineage>
        <taxon>Bacteria</taxon>
        <taxon>Pseudomonadati</taxon>
        <taxon>Spirochaetota</taxon>
        <taxon>Spirochaetia</taxon>
        <taxon>Spirochaetales</taxon>
        <taxon>Spirochaetaceae</taxon>
        <taxon>Spirochaetaceae incertae sedis</taxon>
        <taxon>Candidatus Ornithospirochaeta</taxon>
    </lineage>
</organism>
<dbReference type="PROSITE" id="PS51194">
    <property type="entry name" value="HELICASE_CTER"/>
    <property type="match status" value="1"/>
</dbReference>
<dbReference type="InterPro" id="IPR011545">
    <property type="entry name" value="DEAD/DEAH_box_helicase_dom"/>
</dbReference>
<name>A0A9D1TMU4_9SPIO</name>
<dbReference type="InterPro" id="IPR014014">
    <property type="entry name" value="RNA_helicase_DEAD_Q_motif"/>
</dbReference>
<dbReference type="SMART" id="SM00490">
    <property type="entry name" value="HELICc"/>
    <property type="match status" value="1"/>
</dbReference>
<reference evidence="12" key="2">
    <citation type="submission" date="2021-04" db="EMBL/GenBank/DDBJ databases">
        <authorList>
            <person name="Gilroy R."/>
        </authorList>
    </citation>
    <scope>NUCLEOTIDE SEQUENCE</scope>
    <source>
        <strain evidence="12">Gambia11-129</strain>
    </source>
</reference>
<evidence type="ECO:0000313" key="13">
    <source>
        <dbReference type="Proteomes" id="UP000823936"/>
    </source>
</evidence>
<dbReference type="InterPro" id="IPR027417">
    <property type="entry name" value="P-loop_NTPase"/>
</dbReference>
<dbReference type="GO" id="GO:0003724">
    <property type="term" value="F:RNA helicase activity"/>
    <property type="evidence" value="ECO:0007669"/>
    <property type="project" value="InterPro"/>
</dbReference>
<evidence type="ECO:0000256" key="6">
    <source>
        <dbReference type="PROSITE-ProRule" id="PRU00552"/>
    </source>
</evidence>
<dbReference type="Proteomes" id="UP000823936">
    <property type="component" value="Unassembled WGS sequence"/>
</dbReference>
<keyword evidence="3 7" id="KW-0347">Helicase</keyword>
<dbReference type="SUPFAM" id="SSF52540">
    <property type="entry name" value="P-loop containing nucleoside triphosphate hydrolases"/>
    <property type="match status" value="1"/>
</dbReference>
<dbReference type="PROSITE" id="PS51192">
    <property type="entry name" value="HELICASE_ATP_BIND_1"/>
    <property type="match status" value="1"/>
</dbReference>
<evidence type="ECO:0000313" key="12">
    <source>
        <dbReference type="EMBL" id="HIV98251.1"/>
    </source>
</evidence>
<keyword evidence="1 7" id="KW-0547">Nucleotide-binding</keyword>
<dbReference type="GO" id="GO:0005829">
    <property type="term" value="C:cytosol"/>
    <property type="evidence" value="ECO:0007669"/>
    <property type="project" value="TreeGrafter"/>
</dbReference>
<protein>
    <submittedName>
        <fullName evidence="12">DEAD/DEAH box helicase</fullName>
    </submittedName>
</protein>
<evidence type="ECO:0000256" key="4">
    <source>
        <dbReference type="ARBA" id="ARBA00022840"/>
    </source>
</evidence>
<feature type="short sequence motif" description="Q motif" evidence="6">
    <location>
        <begin position="1"/>
        <end position="29"/>
    </location>
</feature>
<dbReference type="Gene3D" id="3.40.50.300">
    <property type="entry name" value="P-loop containing nucleotide triphosphate hydrolases"/>
    <property type="match status" value="2"/>
</dbReference>